<dbReference type="VEuPathDB" id="FungiDB:CJJ07_002725"/>
<sequence length="341" mass="39889">MDEKRDFRKILEYLDDEHRHDLALHLYVTHLLRRVNPYFPHGNWSSWPLSPSRVPEVMDKYEDTLERHIRVLAENEVGSRPLEDQFYVSFKRHQSKITVQQKRKEQLPNPVLVNAIHDVVQRKIRMKLNTRGLSLDVNHKSNTCRALSLQIANRLSRVLWKLSKNRISRRKNILLKTWQDVQIANVMGRSKSEKAPLISYRVSYEQARAIFMEHTQSYEYDSSAYASDVESDSDGDPNFVLTTPVFKVEHHLSAIENEGTMPFKSKRDAITELERRRADFERKEQLFINIWDDAATSSQHSFAADNAVSYKITSGVMQKEREAVLTSNILGKDDYQIQFTK</sequence>
<dbReference type="EMBL" id="PEKT02000004">
    <property type="protein sequence ID" value="PIS55656.1"/>
    <property type="molecule type" value="Genomic_DNA"/>
</dbReference>
<name>A0A2H0ZYD0_CANAR</name>
<dbReference type="Proteomes" id="UP000825438">
    <property type="component" value="Chromosome I"/>
</dbReference>
<dbReference type="VEuPathDB" id="FungiDB:B9J08_001760"/>
<dbReference type="AlphaFoldDB" id="A0A2H0ZYD0"/>
<evidence type="ECO:0000313" key="1">
    <source>
        <dbReference type="EMBL" id="PIS55656.1"/>
    </source>
</evidence>
<evidence type="ECO:0000313" key="2">
    <source>
        <dbReference type="EMBL" id="QWW22708.1"/>
    </source>
</evidence>
<proteinExistence type="predicted"/>
<dbReference type="EMBL" id="CP076749">
    <property type="protein sequence ID" value="QWW22708.1"/>
    <property type="molecule type" value="Genomic_DNA"/>
</dbReference>
<evidence type="ECO:0008006" key="3">
    <source>
        <dbReference type="Google" id="ProtNLM"/>
    </source>
</evidence>
<dbReference type="VEuPathDB" id="FungiDB:CJI96_0000221"/>
<accession>A0A2H0ZYD0</accession>
<organism evidence="1">
    <name type="scientific">Candidozyma auris</name>
    <name type="common">Yeast</name>
    <name type="synonym">Candida auris</name>
    <dbReference type="NCBI Taxonomy" id="498019"/>
    <lineage>
        <taxon>Eukaryota</taxon>
        <taxon>Fungi</taxon>
        <taxon>Dikarya</taxon>
        <taxon>Ascomycota</taxon>
        <taxon>Saccharomycotina</taxon>
        <taxon>Pichiomycetes</taxon>
        <taxon>Metschnikowiaceae</taxon>
        <taxon>Candidozyma</taxon>
    </lineage>
</organism>
<reference evidence="1" key="1">
    <citation type="journal article" date="2017" name="Clin. Infect. Dis.">
        <title>Simultaneous emergence of multidrug-resistant Candida auris on 3 continents confirmed by whole-genome sequencing and epidemiological analyses.</title>
        <authorList>
            <person name="Lockhart S.R."/>
            <person name="Etienne K.A."/>
            <person name="Vallabhaneni S."/>
            <person name="Farooqi J."/>
            <person name="Chowdhary A."/>
            <person name="Govender N.P."/>
            <person name="Colombo A.L."/>
            <person name="Calvo B."/>
            <person name="Cuomo C.A."/>
            <person name="Desjardins C.A."/>
            <person name="Berkow E.L."/>
            <person name="Castanheira M."/>
            <person name="Magobo R.E."/>
            <person name="Jabeen K."/>
            <person name="Asghar R.J."/>
            <person name="Meis J.F."/>
            <person name="Jackson B."/>
            <person name="Chiller T."/>
            <person name="Litvintseva A.P."/>
        </authorList>
    </citation>
    <scope>NUCLEOTIDE SEQUENCE [LARGE SCALE GENOMIC DNA]</scope>
    <source>
        <strain evidence="1">B8441</strain>
    </source>
</reference>
<reference evidence="1" key="2">
    <citation type="submission" date="2017-11" db="EMBL/GenBank/DDBJ databases">
        <title>Candida auris genome assembly and annotation.</title>
        <authorList>
            <person name="Munoz J.F."/>
            <person name="Gade L.G."/>
            <person name="Chow N.A."/>
            <person name="Litvintseva A.P."/>
            <person name="Loparev V.N."/>
            <person name="Cuomo C.A."/>
        </authorList>
    </citation>
    <scope>NUCLEOTIDE SEQUENCE</scope>
    <source>
        <strain evidence="1">B8441</strain>
    </source>
</reference>
<reference evidence="2" key="3">
    <citation type="submission" date="2021-06" db="EMBL/GenBank/DDBJ databases">
        <title>Candida auris outbreak in lebanese hospital.</title>
        <authorList>
            <person name="Finianos M."/>
        </authorList>
    </citation>
    <scope>NUCLEOTIDE SEQUENCE</scope>
    <source>
        <strain evidence="2">CA7LBN</strain>
    </source>
</reference>
<dbReference type="OMA" id="WASERAH"/>
<gene>
    <name evidence="1" type="ORF">B9J08_001760</name>
    <name evidence="2" type="ORF">CA7LBN_001454</name>
</gene>
<dbReference type="VEuPathDB" id="FungiDB:CJI97_002421"/>
<dbReference type="VEuPathDB" id="FungiDB:CJJ09_001719"/>
<protein>
    <recommendedName>
        <fullName evidence="3">Rrn9 domain-containing protein</fullName>
    </recommendedName>
</protein>